<dbReference type="GeneID" id="31362898"/>
<comment type="similarity">
    <text evidence="2 3">Belongs to the small heat shock protein (HSP20) family.</text>
</comment>
<dbReference type="InterPro" id="IPR031107">
    <property type="entry name" value="Small_HSP"/>
</dbReference>
<sequence>MSLTHFHPWSMRRGNEVWDPFMETGFSDRDMEMWNNKSQLWKPCVDVTENANGMMIHCELPGVKKDAINLDVADGRLTISGERTQEKKEEGEKFHRVERSYGKFQRTFAVPENCKTSDISAKFADGVLDICIPKPEKKEKPQKISIQ</sequence>
<evidence type="ECO:0000256" key="3">
    <source>
        <dbReference type="RuleBase" id="RU003616"/>
    </source>
</evidence>
<dbReference type="EMBL" id="ADBJ01000032">
    <property type="protein sequence ID" value="EFA79726.1"/>
    <property type="molecule type" value="Genomic_DNA"/>
</dbReference>
<dbReference type="RefSeq" id="XP_020431847.1">
    <property type="nucleotide sequence ID" value="XM_020578252.1"/>
</dbReference>
<dbReference type="Gene3D" id="2.60.40.790">
    <property type="match status" value="1"/>
</dbReference>
<dbReference type="InParanoid" id="D3BFW6"/>
<dbReference type="PANTHER" id="PTHR11527">
    <property type="entry name" value="HEAT-SHOCK PROTEIN 20 FAMILY MEMBER"/>
    <property type="match status" value="1"/>
</dbReference>
<dbReference type="OMA" id="WFEDFFA"/>
<keyword evidence="6" id="KW-1185">Reference proteome</keyword>
<dbReference type="PROSITE" id="PS01031">
    <property type="entry name" value="SHSP"/>
    <property type="match status" value="1"/>
</dbReference>
<evidence type="ECO:0000259" key="4">
    <source>
        <dbReference type="PROSITE" id="PS01031"/>
    </source>
</evidence>
<keyword evidence="1" id="KW-0346">Stress response</keyword>
<organism evidence="5 6">
    <name type="scientific">Heterostelium pallidum (strain ATCC 26659 / Pp 5 / PN500)</name>
    <name type="common">Cellular slime mold</name>
    <name type="synonym">Polysphondylium pallidum</name>
    <dbReference type="NCBI Taxonomy" id="670386"/>
    <lineage>
        <taxon>Eukaryota</taxon>
        <taxon>Amoebozoa</taxon>
        <taxon>Evosea</taxon>
        <taxon>Eumycetozoa</taxon>
        <taxon>Dictyostelia</taxon>
        <taxon>Acytosteliales</taxon>
        <taxon>Acytosteliaceae</taxon>
        <taxon>Heterostelium</taxon>
    </lineage>
</organism>
<accession>D3BFW6</accession>
<dbReference type="AlphaFoldDB" id="D3BFW6"/>
<protein>
    <recommendedName>
        <fullName evidence="4">SHSP domain-containing protein</fullName>
    </recommendedName>
</protein>
<name>D3BFW6_HETP5</name>
<dbReference type="Proteomes" id="UP000001396">
    <property type="component" value="Unassembled WGS sequence"/>
</dbReference>
<comment type="caution">
    <text evidence="5">The sequence shown here is derived from an EMBL/GenBank/DDBJ whole genome shotgun (WGS) entry which is preliminary data.</text>
</comment>
<dbReference type="CDD" id="cd06464">
    <property type="entry name" value="ACD_sHsps-like"/>
    <property type="match status" value="1"/>
</dbReference>
<dbReference type="SUPFAM" id="SSF49764">
    <property type="entry name" value="HSP20-like chaperones"/>
    <property type="match status" value="1"/>
</dbReference>
<dbReference type="InterPro" id="IPR002068">
    <property type="entry name" value="A-crystallin/Hsp20_dom"/>
</dbReference>
<evidence type="ECO:0000313" key="5">
    <source>
        <dbReference type="EMBL" id="EFA79726.1"/>
    </source>
</evidence>
<evidence type="ECO:0000313" key="6">
    <source>
        <dbReference type="Proteomes" id="UP000001396"/>
    </source>
</evidence>
<gene>
    <name evidence="5" type="ORF">PPL_07417</name>
</gene>
<dbReference type="STRING" id="670386.D3BFW6"/>
<reference evidence="5 6" key="1">
    <citation type="journal article" date="2011" name="Genome Res.">
        <title>Phylogeny-wide analysis of social amoeba genomes highlights ancient origins for complex intercellular communication.</title>
        <authorList>
            <person name="Heidel A.J."/>
            <person name="Lawal H.M."/>
            <person name="Felder M."/>
            <person name="Schilde C."/>
            <person name="Helps N.R."/>
            <person name="Tunggal B."/>
            <person name="Rivero F."/>
            <person name="John U."/>
            <person name="Schleicher M."/>
            <person name="Eichinger L."/>
            <person name="Platzer M."/>
            <person name="Noegel A.A."/>
            <person name="Schaap P."/>
            <person name="Gloeckner G."/>
        </authorList>
    </citation>
    <scope>NUCLEOTIDE SEQUENCE [LARGE SCALE GENOMIC DNA]</scope>
    <source>
        <strain evidence="6">ATCC 26659 / Pp 5 / PN500</strain>
    </source>
</reference>
<proteinExistence type="inferred from homology"/>
<dbReference type="InterPro" id="IPR008978">
    <property type="entry name" value="HSP20-like_chaperone"/>
</dbReference>
<dbReference type="Pfam" id="PF00011">
    <property type="entry name" value="HSP20"/>
    <property type="match status" value="1"/>
</dbReference>
<evidence type="ECO:0000256" key="2">
    <source>
        <dbReference type="PROSITE-ProRule" id="PRU00285"/>
    </source>
</evidence>
<evidence type="ECO:0000256" key="1">
    <source>
        <dbReference type="ARBA" id="ARBA00023016"/>
    </source>
</evidence>
<feature type="domain" description="SHSP" evidence="4">
    <location>
        <begin position="35"/>
        <end position="147"/>
    </location>
</feature>